<feature type="compositionally biased region" description="Basic and acidic residues" evidence="1">
    <location>
        <begin position="224"/>
        <end position="249"/>
    </location>
</feature>
<feature type="non-terminal residue" evidence="2">
    <location>
        <position position="1"/>
    </location>
</feature>
<feature type="region of interest" description="Disordered" evidence="1">
    <location>
        <begin position="224"/>
        <end position="271"/>
    </location>
</feature>
<feature type="region of interest" description="Disordered" evidence="1">
    <location>
        <begin position="113"/>
        <end position="141"/>
    </location>
</feature>
<feature type="region of interest" description="Disordered" evidence="1">
    <location>
        <begin position="611"/>
        <end position="637"/>
    </location>
</feature>
<evidence type="ECO:0000256" key="1">
    <source>
        <dbReference type="SAM" id="MobiDB-lite"/>
    </source>
</evidence>
<accession>A0A146KUD5</accession>
<feature type="region of interest" description="Disordered" evidence="1">
    <location>
        <begin position="434"/>
        <end position="460"/>
    </location>
</feature>
<proteinExistence type="predicted"/>
<feature type="compositionally biased region" description="Pro residues" evidence="1">
    <location>
        <begin position="784"/>
        <end position="807"/>
    </location>
</feature>
<gene>
    <name evidence="2" type="ORF">g.70166</name>
</gene>
<protein>
    <submittedName>
        <fullName evidence="2">Uncharacterized protein</fullName>
    </submittedName>
</protein>
<dbReference type="EMBL" id="GDHC01018711">
    <property type="protein sequence ID" value="JAP99917.1"/>
    <property type="molecule type" value="Transcribed_RNA"/>
</dbReference>
<feature type="region of interest" description="Disordered" evidence="1">
    <location>
        <begin position="368"/>
        <end position="390"/>
    </location>
</feature>
<feature type="region of interest" description="Disordered" evidence="1">
    <location>
        <begin position="310"/>
        <end position="340"/>
    </location>
</feature>
<dbReference type="AlphaFoldDB" id="A0A146KUD5"/>
<feature type="compositionally biased region" description="Basic residues" evidence="1">
    <location>
        <begin position="130"/>
        <end position="141"/>
    </location>
</feature>
<organism evidence="2">
    <name type="scientific">Lygus hesperus</name>
    <name type="common">Western plant bug</name>
    <dbReference type="NCBI Taxonomy" id="30085"/>
    <lineage>
        <taxon>Eukaryota</taxon>
        <taxon>Metazoa</taxon>
        <taxon>Ecdysozoa</taxon>
        <taxon>Arthropoda</taxon>
        <taxon>Hexapoda</taxon>
        <taxon>Insecta</taxon>
        <taxon>Pterygota</taxon>
        <taxon>Neoptera</taxon>
        <taxon>Paraneoptera</taxon>
        <taxon>Hemiptera</taxon>
        <taxon>Heteroptera</taxon>
        <taxon>Panheteroptera</taxon>
        <taxon>Cimicomorpha</taxon>
        <taxon>Miridae</taxon>
        <taxon>Mirini</taxon>
        <taxon>Lygus</taxon>
    </lineage>
</organism>
<reference evidence="2" key="1">
    <citation type="journal article" date="2016" name="Gigascience">
        <title>De novo construction of an expanded transcriptome assembly for the western tarnished plant bug, Lygus hesperus.</title>
        <authorList>
            <person name="Tassone E.E."/>
            <person name="Geib S.M."/>
            <person name="Hall B."/>
            <person name="Fabrick J.A."/>
            <person name="Brent C.S."/>
            <person name="Hull J.J."/>
        </authorList>
    </citation>
    <scope>NUCLEOTIDE SEQUENCE</scope>
</reference>
<feature type="compositionally biased region" description="Polar residues" evidence="1">
    <location>
        <begin position="440"/>
        <end position="451"/>
    </location>
</feature>
<name>A0A146KUD5_LYGHE</name>
<evidence type="ECO:0000313" key="2">
    <source>
        <dbReference type="EMBL" id="JAP99917.1"/>
    </source>
</evidence>
<feature type="compositionally biased region" description="Polar residues" evidence="1">
    <location>
        <begin position="311"/>
        <end position="321"/>
    </location>
</feature>
<sequence>IMGRNGVLDGFEVCESSAGADSEGTRKTAGVIDEYKNSSGVKECRKSEDSKNSRWMCRDELLESVLVLETQKPGFEGPGEPVDSNPGGRPCESIGRKDLRGRSPLAINTPEQAVPLRPPMKHDPESKIKSALKRASSKKRKKHKVQFDESLNKFFEADYVILIREECGGGGCDCGGGDYCYAEDDDDDEICGPPVVQSLDLTPFDPPVEFVDQLTLSPPDGYKDHCIHHPPLPDDDKERWPPEEPKCEDGQTQTTPTSETEDNDGPLSLSEIPEKKERYIVETITMTTVTERRIIREAEEAEGAGVLSHPLSHTMSHSASHPGSHKDGAASHLTSSTNLTSKDKEMTLTFKLGSNSLKPNSALRQLFPRIASPPPDKSPDSDDDSLQSNLIKRTIERNTLRRSLVRYPDIRKRAQAKKNENSLVERIKKLTCDIDDDDATSTPPVRSSPTGEESKDIQGHVQGSTAVMETSKVPAYRKITDIFIRNKEPHPVVLQAPASVEHQYPYYQPYNPPDLGNGLPKTRQNHEARKQFLSSLAPLTACVSSNIDDAPGSRDSTSTVDTEYSLGDIDDVLKDQKPQPDIVVGTPGNESDELALFVQQDASRIERLRKRYSSAGGSDDEQDDYGFNRRPSVRGIKPRFGSTTEILQQMQSQIAPPLPSGSHVSWPYYPPEDRNGYRRYVEDPHYSQNVIHVQQGQSVRLPYQAGPVQVHLMGGPQSRQVVVRGTQTISTYYQIPRASPEQFPRGPLVYYPRSPICGSPTKMKLERGVPEGASASPHQEQAALPPPPGPPVLPPGPPVLPQGPPVPAQTLPITDPPMMYAMNV</sequence>
<feature type="region of interest" description="Disordered" evidence="1">
    <location>
        <begin position="761"/>
        <end position="816"/>
    </location>
</feature>